<evidence type="ECO:0000313" key="2">
    <source>
        <dbReference type="EMBL" id="WAS90183.1"/>
    </source>
</evidence>
<dbReference type="EMBL" id="CP114040">
    <property type="protein sequence ID" value="WAS90183.1"/>
    <property type="molecule type" value="Genomic_DNA"/>
</dbReference>
<organism evidence="2 3">
    <name type="scientific">Nannocystis punicea</name>
    <dbReference type="NCBI Taxonomy" id="2995304"/>
    <lineage>
        <taxon>Bacteria</taxon>
        <taxon>Pseudomonadati</taxon>
        <taxon>Myxococcota</taxon>
        <taxon>Polyangia</taxon>
        <taxon>Nannocystales</taxon>
        <taxon>Nannocystaceae</taxon>
        <taxon>Nannocystis</taxon>
    </lineage>
</organism>
<name>A0ABY7GTA8_9BACT</name>
<feature type="compositionally biased region" description="Low complexity" evidence="1">
    <location>
        <begin position="35"/>
        <end position="49"/>
    </location>
</feature>
<dbReference type="RefSeq" id="WP_269032514.1">
    <property type="nucleotide sequence ID" value="NZ_CP114040.1"/>
</dbReference>
<feature type="region of interest" description="Disordered" evidence="1">
    <location>
        <begin position="20"/>
        <end position="55"/>
    </location>
</feature>
<accession>A0ABY7GTA8</accession>
<protein>
    <submittedName>
        <fullName evidence="2">DUF1588 domain-containing protein</fullName>
    </submittedName>
</protein>
<proteinExistence type="predicted"/>
<gene>
    <name evidence="2" type="ORF">O0S08_28650</name>
</gene>
<evidence type="ECO:0000313" key="3">
    <source>
        <dbReference type="Proteomes" id="UP001164459"/>
    </source>
</evidence>
<keyword evidence="3" id="KW-1185">Reference proteome</keyword>
<dbReference type="Proteomes" id="UP001164459">
    <property type="component" value="Chromosome"/>
</dbReference>
<sequence>MTRALALSLLFLGACGSDLPAGSDSDGHEPDTTIATTSGDDPTAGTTGDPGDGEPILLGPRDRLLRISMALRGVRPSDADYAAVEADPQALSQRVDEYLDSPDFGATVRDLHNDALLVLADFAAPPAGFLAKDGLAGMDLVAANRAIMEAPLRLIEHVVAGDRPYSDIVTADYTLVSAASAAAWGLPFDPAGDAWQVQDPPSDLRNAGVLADSWLFQRHGSTRTNANRGRANAIARAFLCVDFNDRDLEIDPSVNLADPEAVADAVQENPTCAACHQTLDPLAAFFWGYKPQFVPLLVDYPQDHYAEGFFTTILGVPRRDPHYFGSVGGSLADLGALLSVDPRFSLCAARRAYAYFHQTDLGAVPLERAGQLQAVLQDSDDYKAMIKALVLADDFARGDGELGRKRARPHQLARLVEDLTGFRWRSDLTGFGAGVLDLMDDSLIGYHVLAGGLDAIFVNTASYTYSATTSLVLRALARQAANDVVEDDFALADKAARRLFTLVSAVDTGQAKLRPQIALLHRRFFGRDLADDAPEVSETLELFKAALALAPGDAERAWKITLTALLQDVRIAFY</sequence>
<reference evidence="2" key="1">
    <citation type="submission" date="2022-11" db="EMBL/GenBank/DDBJ databases">
        <title>Minimal conservation of predation-associated metabolite biosynthetic gene clusters underscores biosynthetic potential of Myxococcota including descriptions for ten novel species: Archangium lansinium sp. nov., Myxococcus landrumus sp. nov., Nannocystis bai.</title>
        <authorList>
            <person name="Ahearne A."/>
            <person name="Stevens C."/>
            <person name="Dowd S."/>
        </authorList>
    </citation>
    <scope>NUCLEOTIDE SEQUENCE</scope>
    <source>
        <strain evidence="2">Fl3</strain>
    </source>
</reference>
<evidence type="ECO:0000256" key="1">
    <source>
        <dbReference type="SAM" id="MobiDB-lite"/>
    </source>
</evidence>
<dbReference type="PROSITE" id="PS51257">
    <property type="entry name" value="PROKAR_LIPOPROTEIN"/>
    <property type="match status" value="1"/>
</dbReference>